<organism evidence="2 3">
    <name type="scientific">Volvox africanus</name>
    <dbReference type="NCBI Taxonomy" id="51714"/>
    <lineage>
        <taxon>Eukaryota</taxon>
        <taxon>Viridiplantae</taxon>
        <taxon>Chlorophyta</taxon>
        <taxon>core chlorophytes</taxon>
        <taxon>Chlorophyceae</taxon>
        <taxon>CS clade</taxon>
        <taxon>Chlamydomonadales</taxon>
        <taxon>Volvocaceae</taxon>
        <taxon>Volvox</taxon>
    </lineage>
</organism>
<dbReference type="AlphaFoldDB" id="A0A8J4BWE1"/>
<dbReference type="InterPro" id="IPR011990">
    <property type="entry name" value="TPR-like_helical_dom_sf"/>
</dbReference>
<comment type="caution">
    <text evidence="2">The sequence shown here is derived from an EMBL/GenBank/DDBJ whole genome shotgun (WGS) entry which is preliminary data.</text>
</comment>
<feature type="compositionally biased region" description="Low complexity" evidence="1">
    <location>
        <begin position="869"/>
        <end position="880"/>
    </location>
</feature>
<feature type="region of interest" description="Disordered" evidence="1">
    <location>
        <begin position="1012"/>
        <end position="1047"/>
    </location>
</feature>
<dbReference type="PANTHER" id="PTHR46512">
    <property type="entry name" value="PEPTIDYLPROLYL ISOMERASE"/>
    <property type="match status" value="1"/>
</dbReference>
<dbReference type="EMBL" id="BNCO01000089">
    <property type="protein sequence ID" value="GIL66712.1"/>
    <property type="molecule type" value="Genomic_DNA"/>
</dbReference>
<dbReference type="GO" id="GO:0044183">
    <property type="term" value="F:protein folding chaperone"/>
    <property type="evidence" value="ECO:0007669"/>
    <property type="project" value="TreeGrafter"/>
</dbReference>
<dbReference type="GO" id="GO:0005740">
    <property type="term" value="C:mitochondrial envelope"/>
    <property type="evidence" value="ECO:0007669"/>
    <property type="project" value="TreeGrafter"/>
</dbReference>
<dbReference type="GO" id="GO:0016020">
    <property type="term" value="C:membrane"/>
    <property type="evidence" value="ECO:0007669"/>
    <property type="project" value="TreeGrafter"/>
</dbReference>
<dbReference type="SUPFAM" id="SSF48452">
    <property type="entry name" value="TPR-like"/>
    <property type="match status" value="2"/>
</dbReference>
<feature type="region of interest" description="Disordered" evidence="1">
    <location>
        <begin position="570"/>
        <end position="592"/>
    </location>
</feature>
<dbReference type="SMART" id="SM00028">
    <property type="entry name" value="TPR"/>
    <property type="match status" value="5"/>
</dbReference>
<reference evidence="2" key="1">
    <citation type="journal article" date="2021" name="Proc. Natl. Acad. Sci. U.S.A.">
        <title>Three genomes in the algal genus Volvox reveal the fate of a haploid sex-determining region after a transition to homothallism.</title>
        <authorList>
            <person name="Yamamoto K."/>
            <person name="Hamaji T."/>
            <person name="Kawai-Toyooka H."/>
            <person name="Matsuzaki R."/>
            <person name="Takahashi F."/>
            <person name="Nishimura Y."/>
            <person name="Kawachi M."/>
            <person name="Noguchi H."/>
            <person name="Minakuchi Y."/>
            <person name="Umen J.G."/>
            <person name="Toyoda A."/>
            <person name="Nozaki H."/>
        </authorList>
    </citation>
    <scope>NUCLEOTIDE SEQUENCE</scope>
    <source>
        <strain evidence="2">NIES-3780</strain>
    </source>
</reference>
<keyword evidence="3" id="KW-1185">Reference proteome</keyword>
<feature type="compositionally biased region" description="Basic and acidic residues" evidence="1">
    <location>
        <begin position="1"/>
        <end position="11"/>
    </location>
</feature>
<protein>
    <submittedName>
        <fullName evidence="2">Uncharacterized protein</fullName>
    </submittedName>
</protein>
<dbReference type="Gene3D" id="1.25.40.10">
    <property type="entry name" value="Tetratricopeptide repeat domain"/>
    <property type="match status" value="2"/>
</dbReference>
<feature type="region of interest" description="Disordered" evidence="1">
    <location>
        <begin position="1"/>
        <end position="27"/>
    </location>
</feature>
<feature type="compositionally biased region" description="Basic residues" evidence="1">
    <location>
        <begin position="1016"/>
        <end position="1030"/>
    </location>
</feature>
<feature type="region of interest" description="Disordered" evidence="1">
    <location>
        <begin position="830"/>
        <end position="884"/>
    </location>
</feature>
<dbReference type="GO" id="GO:0005829">
    <property type="term" value="C:cytosol"/>
    <property type="evidence" value="ECO:0007669"/>
    <property type="project" value="TreeGrafter"/>
</dbReference>
<feature type="region of interest" description="Disordered" evidence="1">
    <location>
        <begin position="370"/>
        <end position="395"/>
    </location>
</feature>
<sequence>MKLDPESDKARGGGLSNPASCSWPLSPPPVPANDGQVVVMDSSAPLDAAALMADGRRHFEAAEYEAAANCYSCALLRMPDAAGAGSHLLATTLNNLSAALLKLGDTEAALLCATAAAAVQPGNSTAHVRIALAAGRVGPSLALAARAELHRARELIPGGDLDATEWLHMVSEIGPLPQVHTAPTSRQASQGRKDLLRAISSAAPGALLSLMPLVPESVNSSRGKGTGGAGGDCSAPSVAADAAAIAAAYSRSGNVAFKSADYEGARRQYLTALRTLTEALPASKLLSNLAACHLQQGNHKGALAAATASLVLQPRVAKAHYRRATALLEMRWLEEAEAACEVGLSAVPPSAEGHTEIAHLLERIRTAKATEAAEGADPSSRRAASTSASASTGNLAEQDLHSLRMAVEETAFMRMMIDLAHKDPRVKARLREMRREQPLIWRSSQRDTRVPPFHEEYDKAARWLPGCDVAECLKRLWKSYEICATMPGNLLAMAHPDGMLPMDLMKRVGVIDPWSAHARLDWLLSAPDGAISFLRDAYEGRDSPRVFYSFPDWALPTIPMYSQPLLGPGTVSTNDDGTRSTNRKYGDCSSRTDDDNDIRTHVAIRFVDLGTLAASVNLPEWDEQVKAAEAELRRGDAGGYVSSTEGSSSRRLLLRWVGFEASPYAVAKTLVLERLLRTRGAAATGLALQVWFSATWTSEAHTAFRRTVTELLAENWHGGREGSGNLPTAVLSYLRHWQRRDVSLEESRQRWLSDSSRMYSEVGQFRDKADRLALCEYLLTGQLPGLGGSDLVGSVVMFAIPEGAEERSLGECFLQSIHPDDLLDARLANSATADQGPSPGPGGSSSTLTRKEKDNKDKGSGRSGAKATSSEPPSNSSSGAAGHGGQMDILAAAVALMRRRVRRMASLIATGRVEVQLHLKAVEPDSTAISTIAALRPATISWSNVPDFYPPAAFHKLARSCSVPRTSATSSRSSSTGGTTHYVASCNWPRDIKGASHLDMLWACMDAMEDESGRGGGRRGRGGGRGRHGGGRGGGRGGGGGGDDDIKVPKKVSDLIFRLVDEGEQAIRLQLARYGGGPGAGLLLDPPVEYPQNVADFGLYMKHYQTWVDAFLAAGCIRRPRLISSGRRRPEIIAPPVYAALSLTNSIVALAFSYDE</sequence>
<evidence type="ECO:0000313" key="2">
    <source>
        <dbReference type="EMBL" id="GIL66712.1"/>
    </source>
</evidence>
<gene>
    <name evidence="2" type="ORF">Vafri_20195</name>
</gene>
<evidence type="ECO:0000313" key="3">
    <source>
        <dbReference type="Proteomes" id="UP000747399"/>
    </source>
</evidence>
<proteinExistence type="predicted"/>
<dbReference type="Proteomes" id="UP000747399">
    <property type="component" value="Unassembled WGS sequence"/>
</dbReference>
<feature type="compositionally biased region" description="Gly residues" evidence="1">
    <location>
        <begin position="1031"/>
        <end position="1041"/>
    </location>
</feature>
<dbReference type="InterPro" id="IPR019734">
    <property type="entry name" value="TPR_rpt"/>
</dbReference>
<feature type="compositionally biased region" description="Low complexity" evidence="1">
    <location>
        <begin position="381"/>
        <end position="392"/>
    </location>
</feature>
<dbReference type="PANTHER" id="PTHR46512:SF1">
    <property type="entry name" value="PEPTIDYLPROLYL ISOMERASE"/>
    <property type="match status" value="1"/>
</dbReference>
<dbReference type="InterPro" id="IPR050754">
    <property type="entry name" value="FKBP4/5/8-like"/>
</dbReference>
<feature type="compositionally biased region" description="Basic and acidic residues" evidence="1">
    <location>
        <begin position="849"/>
        <end position="860"/>
    </location>
</feature>
<evidence type="ECO:0000256" key="1">
    <source>
        <dbReference type="SAM" id="MobiDB-lite"/>
    </source>
</evidence>
<dbReference type="GO" id="GO:0012505">
    <property type="term" value="C:endomembrane system"/>
    <property type="evidence" value="ECO:0007669"/>
    <property type="project" value="TreeGrafter"/>
</dbReference>
<name>A0A8J4BWE1_9CHLO</name>
<accession>A0A8J4BWE1</accession>